<organism evidence="3 4">
    <name type="scientific">Pontiella sulfatireligans</name>
    <dbReference type="NCBI Taxonomy" id="2750658"/>
    <lineage>
        <taxon>Bacteria</taxon>
        <taxon>Pseudomonadati</taxon>
        <taxon>Kiritimatiellota</taxon>
        <taxon>Kiritimatiellia</taxon>
        <taxon>Kiritimatiellales</taxon>
        <taxon>Pontiellaceae</taxon>
        <taxon>Pontiella</taxon>
    </lineage>
</organism>
<dbReference type="RefSeq" id="WP_136063426.1">
    <property type="nucleotide sequence ID" value="NZ_CAAHFH010000002.1"/>
</dbReference>
<evidence type="ECO:0000313" key="3">
    <source>
        <dbReference type="EMBL" id="VGO22006.1"/>
    </source>
</evidence>
<dbReference type="InterPro" id="IPR000700">
    <property type="entry name" value="PAS-assoc_C"/>
</dbReference>
<dbReference type="InterPro" id="IPR052155">
    <property type="entry name" value="Biofilm_reg_signaling"/>
</dbReference>
<dbReference type="PANTHER" id="PTHR44757">
    <property type="entry name" value="DIGUANYLATE CYCLASE DGCP"/>
    <property type="match status" value="1"/>
</dbReference>
<dbReference type="InterPro" id="IPR000014">
    <property type="entry name" value="PAS"/>
</dbReference>
<dbReference type="Gene3D" id="3.30.450.20">
    <property type="entry name" value="PAS domain"/>
    <property type="match status" value="3"/>
</dbReference>
<protein>
    <submittedName>
        <fullName evidence="3">Aerobic respiration control sensor protein ArcB</fullName>
    </submittedName>
</protein>
<dbReference type="AlphaFoldDB" id="A0A6C2USX9"/>
<dbReference type="InterPro" id="IPR013767">
    <property type="entry name" value="PAS_fold"/>
</dbReference>
<evidence type="ECO:0000259" key="1">
    <source>
        <dbReference type="PROSITE" id="PS50112"/>
    </source>
</evidence>
<name>A0A6C2USX9_9BACT</name>
<dbReference type="InterPro" id="IPR013656">
    <property type="entry name" value="PAS_4"/>
</dbReference>
<dbReference type="PROSITE" id="PS50112">
    <property type="entry name" value="PAS"/>
    <property type="match status" value="1"/>
</dbReference>
<dbReference type="Pfam" id="PF00989">
    <property type="entry name" value="PAS"/>
    <property type="match status" value="1"/>
</dbReference>
<dbReference type="PANTHER" id="PTHR44757:SF2">
    <property type="entry name" value="BIOFILM ARCHITECTURE MAINTENANCE PROTEIN MBAA"/>
    <property type="match status" value="1"/>
</dbReference>
<dbReference type="Pfam" id="PF08448">
    <property type="entry name" value="PAS_4"/>
    <property type="match status" value="1"/>
</dbReference>
<feature type="domain" description="PAC" evidence="2">
    <location>
        <begin position="156"/>
        <end position="206"/>
    </location>
</feature>
<dbReference type="PROSITE" id="PS50113">
    <property type="entry name" value="PAC"/>
    <property type="match status" value="2"/>
</dbReference>
<accession>A0A6C2USX9</accession>
<dbReference type="EMBL" id="CAAHFH010000002">
    <property type="protein sequence ID" value="VGO22006.1"/>
    <property type="molecule type" value="Genomic_DNA"/>
</dbReference>
<feature type="domain" description="PAS" evidence="1">
    <location>
        <begin position="207"/>
        <end position="277"/>
    </location>
</feature>
<dbReference type="SMART" id="SM00091">
    <property type="entry name" value="PAS"/>
    <property type="match status" value="3"/>
</dbReference>
<sequence>MPASISPNDIQNLPATATLATVPFLGNLAGDLSHLASDTVIITILSATTLLLFGVLCRLRQLRIALERKSVALEKSERHIRLMGDNLPNVTVFQLERSEEGHFSFSYLSHGYERALGFSRDLAVENAEYVFENVYEADIPLLQEACLRAQNNLQPTGIEIRVLDVTGELKWLHISAVPHREKESLVWDGFMQDFSVTKRAEDALLEENRNFQNLFETIDDFLLICDTNGNLIHANPSVEKRLGYTGDALRSMSIFELYPEDARAEAYRMIARMQNERSGGSNLPLQTNNGRTIPVEMNMFQGSWKNKKAIFGVARDVANRQRTENALRESQQMLQLIMDTIPMSVFWKDKDSVYLGCNQTFIGECGLENVQDVVGKNPFDLFSKTLAEGVIARDQHVTSSNQPLFNSQYSHTRPDGSIGWRSATIIPLRNDTDEPSGVLGVWQDVTEQNLAEERLKRTLEDMERFNQLMRGRERRTLELKEEINRLLTELEQPKKYRTTTEDLS</sequence>
<keyword evidence="4" id="KW-1185">Reference proteome</keyword>
<dbReference type="SUPFAM" id="SSF55785">
    <property type="entry name" value="PYP-like sensor domain (PAS domain)"/>
    <property type="match status" value="3"/>
</dbReference>
<evidence type="ECO:0000313" key="4">
    <source>
        <dbReference type="Proteomes" id="UP000346198"/>
    </source>
</evidence>
<reference evidence="3 4" key="1">
    <citation type="submission" date="2019-04" db="EMBL/GenBank/DDBJ databases">
        <authorList>
            <person name="Van Vliet M D."/>
        </authorList>
    </citation>
    <scope>NUCLEOTIDE SEQUENCE [LARGE SCALE GENOMIC DNA]</scope>
    <source>
        <strain evidence="3 4">F21</strain>
    </source>
</reference>
<gene>
    <name evidence="3" type="primary">arcB_2</name>
    <name evidence="3" type="ORF">SCARR_04087</name>
</gene>
<dbReference type="SMART" id="SM00086">
    <property type="entry name" value="PAC"/>
    <property type="match status" value="2"/>
</dbReference>
<dbReference type="NCBIfam" id="TIGR00229">
    <property type="entry name" value="sensory_box"/>
    <property type="match status" value="2"/>
</dbReference>
<dbReference type="InterPro" id="IPR001610">
    <property type="entry name" value="PAC"/>
</dbReference>
<dbReference type="InterPro" id="IPR035965">
    <property type="entry name" value="PAS-like_dom_sf"/>
</dbReference>
<dbReference type="CDD" id="cd00130">
    <property type="entry name" value="PAS"/>
    <property type="match status" value="3"/>
</dbReference>
<evidence type="ECO:0000259" key="2">
    <source>
        <dbReference type="PROSITE" id="PS50113"/>
    </source>
</evidence>
<feature type="domain" description="PAC" evidence="2">
    <location>
        <begin position="405"/>
        <end position="457"/>
    </location>
</feature>
<dbReference type="Proteomes" id="UP000346198">
    <property type="component" value="Unassembled WGS sequence"/>
</dbReference>
<proteinExistence type="predicted"/>